<organism evidence="1">
    <name type="scientific">hydrothermal vent metagenome</name>
    <dbReference type="NCBI Taxonomy" id="652676"/>
    <lineage>
        <taxon>unclassified sequences</taxon>
        <taxon>metagenomes</taxon>
        <taxon>ecological metagenomes</taxon>
    </lineage>
</organism>
<proteinExistence type="predicted"/>
<name>A0A3B0U0W7_9ZZZZ</name>
<dbReference type="AlphaFoldDB" id="A0A3B0U0W7"/>
<protein>
    <submittedName>
        <fullName evidence="1">Uncharacterized protein</fullName>
    </submittedName>
</protein>
<dbReference type="SUPFAM" id="SSF82689">
    <property type="entry name" value="Mechanosensitive channel protein MscS (YggB), C-terminal domain"/>
    <property type="match status" value="1"/>
</dbReference>
<evidence type="ECO:0000313" key="1">
    <source>
        <dbReference type="EMBL" id="VAW14444.1"/>
    </source>
</evidence>
<dbReference type="InterPro" id="IPR011066">
    <property type="entry name" value="MscS_channel_C_sf"/>
</dbReference>
<reference evidence="1" key="1">
    <citation type="submission" date="2018-06" db="EMBL/GenBank/DDBJ databases">
        <authorList>
            <person name="Zhirakovskaya E."/>
        </authorList>
    </citation>
    <scope>NUCLEOTIDE SEQUENCE</scope>
</reference>
<dbReference type="Gene3D" id="3.30.70.100">
    <property type="match status" value="1"/>
</dbReference>
<accession>A0A3B0U0W7</accession>
<sequence>GFEFIWNEIPILLTFESDWKRGREVMISHAKRMAEGLEEKVHRKIDVMRNRYMIFYGKLTPIVYVNIRDSGVELTLRYLTEAKGRRQTEDDLSRAILEDFDKEDKVNFAYPTYRIVKN</sequence>
<feature type="non-terminal residue" evidence="1">
    <location>
        <position position="1"/>
    </location>
</feature>
<dbReference type="GO" id="GO:0016020">
    <property type="term" value="C:membrane"/>
    <property type="evidence" value="ECO:0007669"/>
    <property type="project" value="InterPro"/>
</dbReference>
<dbReference type="EMBL" id="UOEN01000219">
    <property type="protein sequence ID" value="VAW14444.1"/>
    <property type="molecule type" value="Genomic_DNA"/>
</dbReference>
<gene>
    <name evidence="1" type="ORF">MNBD_BACTEROID05-599</name>
</gene>